<dbReference type="Pfam" id="PF02518">
    <property type="entry name" value="HATPase_c"/>
    <property type="match status" value="1"/>
</dbReference>
<evidence type="ECO:0000256" key="2">
    <source>
        <dbReference type="ARBA" id="ARBA00004236"/>
    </source>
</evidence>
<evidence type="ECO:0000256" key="6">
    <source>
        <dbReference type="ARBA" id="ARBA00022692"/>
    </source>
</evidence>
<dbReference type="Pfam" id="PF00512">
    <property type="entry name" value="HisKA"/>
    <property type="match status" value="1"/>
</dbReference>
<evidence type="ECO:0000256" key="5">
    <source>
        <dbReference type="ARBA" id="ARBA00022679"/>
    </source>
</evidence>
<reference evidence="14 15" key="1">
    <citation type="submission" date="2020-07" db="EMBL/GenBank/DDBJ databases">
        <title>Sequencing the genomes of 1000 actinobacteria strains.</title>
        <authorList>
            <person name="Klenk H.-P."/>
        </authorList>
    </citation>
    <scope>NUCLEOTIDE SEQUENCE [LARGE SCALE GENOMIC DNA]</scope>
    <source>
        <strain evidence="14 15">DSM 100723</strain>
    </source>
</reference>
<keyword evidence="15" id="KW-1185">Reference proteome</keyword>
<dbReference type="SUPFAM" id="SSF55874">
    <property type="entry name" value="ATPase domain of HSP90 chaperone/DNA topoisomerase II/histidine kinase"/>
    <property type="match status" value="1"/>
</dbReference>
<keyword evidence="6 11" id="KW-0812">Transmembrane</keyword>
<dbReference type="InterPro" id="IPR036890">
    <property type="entry name" value="HATPase_C_sf"/>
</dbReference>
<evidence type="ECO:0000256" key="1">
    <source>
        <dbReference type="ARBA" id="ARBA00000085"/>
    </source>
</evidence>
<dbReference type="AlphaFoldDB" id="A0A7W3P740"/>
<evidence type="ECO:0000256" key="9">
    <source>
        <dbReference type="ARBA" id="ARBA00023012"/>
    </source>
</evidence>
<dbReference type="EC" id="2.7.13.3" evidence="3"/>
<feature type="domain" description="Histidine kinase" evidence="12">
    <location>
        <begin position="261"/>
        <end position="470"/>
    </location>
</feature>
<evidence type="ECO:0000313" key="14">
    <source>
        <dbReference type="EMBL" id="MBA8795706.1"/>
    </source>
</evidence>
<dbReference type="PRINTS" id="PR00344">
    <property type="entry name" value="BCTRLSENSOR"/>
</dbReference>
<dbReference type="RefSeq" id="WP_182561291.1">
    <property type="nucleotide sequence ID" value="NZ_JACGWT010000005.1"/>
</dbReference>
<dbReference type="Pfam" id="PF00672">
    <property type="entry name" value="HAMP"/>
    <property type="match status" value="1"/>
</dbReference>
<dbReference type="SMART" id="SM00388">
    <property type="entry name" value="HisKA"/>
    <property type="match status" value="1"/>
</dbReference>
<dbReference type="SMART" id="SM00304">
    <property type="entry name" value="HAMP"/>
    <property type="match status" value="1"/>
</dbReference>
<organism evidence="14 15">
    <name type="scientific">Microlunatus kandeliicorticis</name>
    <dbReference type="NCBI Taxonomy" id="1759536"/>
    <lineage>
        <taxon>Bacteria</taxon>
        <taxon>Bacillati</taxon>
        <taxon>Actinomycetota</taxon>
        <taxon>Actinomycetes</taxon>
        <taxon>Propionibacteriales</taxon>
        <taxon>Propionibacteriaceae</taxon>
        <taxon>Microlunatus</taxon>
    </lineage>
</organism>
<dbReference type="CDD" id="cd06225">
    <property type="entry name" value="HAMP"/>
    <property type="match status" value="1"/>
</dbReference>
<evidence type="ECO:0000259" key="13">
    <source>
        <dbReference type="PROSITE" id="PS50885"/>
    </source>
</evidence>
<feature type="domain" description="HAMP" evidence="13">
    <location>
        <begin position="200"/>
        <end position="253"/>
    </location>
</feature>
<dbReference type="GO" id="GO:0005886">
    <property type="term" value="C:plasma membrane"/>
    <property type="evidence" value="ECO:0007669"/>
    <property type="project" value="UniProtKB-SubCell"/>
</dbReference>
<dbReference type="SUPFAM" id="SSF158472">
    <property type="entry name" value="HAMP domain-like"/>
    <property type="match status" value="1"/>
</dbReference>
<dbReference type="Gene3D" id="1.10.287.130">
    <property type="match status" value="1"/>
</dbReference>
<dbReference type="SMART" id="SM00387">
    <property type="entry name" value="HATPase_c"/>
    <property type="match status" value="1"/>
</dbReference>
<sequence length="485" mass="52168">MSQAATTSTPDRTERPTRVVLGVRQQSVLSAVVVVGLALLAGGGLLLFALQSALTNTTRGALEARARDVAILASEQGLRAVGSELQRDRIRGQEVQILDGQGAVVATSDQRLAAALAPGLHPSTGQYRDLGLTGIAQIGDEDDYLVVAYGFERDRQPYVVQVAGSIQIQSDTIRTVGLLLVGGAPLLLVVVAVAVWVLVGRSLGAVDRIRKQVARIDGARLNERVPVPPSRDEIELLAATMNTMLDRIEASDRAQRAFVSDASHELRSPISTLVITGEVAAADPTGRTWVEMQDIVLDESRRMRALVEDLLVLAKVDAQGLALRQVEVDLDDLLDIEVRRLRKASGLTVRSDLVPARVTGDPDRLGQVIRNVADNAVRHAVSTIAVAVRTDQVQAVITIDNDGPPIAPAERGRIFQRFVRLDDARDRDSGGSGLGLAISAAIVDAHHGRIETGETEQGWCRFAITLPLAEVARYDPETEIEEHHP</sequence>
<evidence type="ECO:0000256" key="7">
    <source>
        <dbReference type="ARBA" id="ARBA00022777"/>
    </source>
</evidence>
<dbReference type="Gene3D" id="6.10.340.10">
    <property type="match status" value="1"/>
</dbReference>
<keyword evidence="5" id="KW-0808">Transferase</keyword>
<keyword evidence="8 11" id="KW-1133">Transmembrane helix</keyword>
<feature type="transmembrane region" description="Helical" evidence="11">
    <location>
        <begin position="28"/>
        <end position="50"/>
    </location>
</feature>
<proteinExistence type="predicted"/>
<keyword evidence="4" id="KW-0597">Phosphoprotein</keyword>
<dbReference type="InterPro" id="IPR003660">
    <property type="entry name" value="HAMP_dom"/>
</dbReference>
<keyword evidence="9" id="KW-0902">Two-component regulatory system</keyword>
<dbReference type="GO" id="GO:0000155">
    <property type="term" value="F:phosphorelay sensor kinase activity"/>
    <property type="evidence" value="ECO:0007669"/>
    <property type="project" value="InterPro"/>
</dbReference>
<dbReference type="SUPFAM" id="SSF47384">
    <property type="entry name" value="Homodimeric domain of signal transducing histidine kinase"/>
    <property type="match status" value="1"/>
</dbReference>
<evidence type="ECO:0000313" key="15">
    <source>
        <dbReference type="Proteomes" id="UP000523079"/>
    </source>
</evidence>
<dbReference type="Gene3D" id="3.30.565.10">
    <property type="entry name" value="Histidine kinase-like ATPase, C-terminal domain"/>
    <property type="match status" value="1"/>
</dbReference>
<keyword evidence="10 11" id="KW-0472">Membrane</keyword>
<dbReference type="InterPro" id="IPR036097">
    <property type="entry name" value="HisK_dim/P_sf"/>
</dbReference>
<feature type="transmembrane region" description="Helical" evidence="11">
    <location>
        <begin position="176"/>
        <end position="199"/>
    </location>
</feature>
<comment type="catalytic activity">
    <reaction evidence="1">
        <text>ATP + protein L-histidine = ADP + protein N-phospho-L-histidine.</text>
        <dbReference type="EC" id="2.7.13.3"/>
    </reaction>
</comment>
<dbReference type="PANTHER" id="PTHR45436:SF5">
    <property type="entry name" value="SENSOR HISTIDINE KINASE TRCS"/>
    <property type="match status" value="1"/>
</dbReference>
<protein>
    <recommendedName>
        <fullName evidence="3">histidine kinase</fullName>
        <ecNumber evidence="3">2.7.13.3</ecNumber>
    </recommendedName>
</protein>
<dbReference type="InterPro" id="IPR003661">
    <property type="entry name" value="HisK_dim/P_dom"/>
</dbReference>
<gene>
    <name evidence="14" type="ORF">FHX74_003342</name>
</gene>
<comment type="subcellular location">
    <subcellularLocation>
        <location evidence="2">Cell membrane</location>
    </subcellularLocation>
</comment>
<evidence type="ECO:0000256" key="10">
    <source>
        <dbReference type="ARBA" id="ARBA00023136"/>
    </source>
</evidence>
<accession>A0A7W3P740</accession>
<keyword evidence="7 14" id="KW-0418">Kinase</keyword>
<evidence type="ECO:0000256" key="3">
    <source>
        <dbReference type="ARBA" id="ARBA00012438"/>
    </source>
</evidence>
<dbReference type="EMBL" id="JACGWT010000005">
    <property type="protein sequence ID" value="MBA8795706.1"/>
    <property type="molecule type" value="Genomic_DNA"/>
</dbReference>
<dbReference type="PROSITE" id="PS50885">
    <property type="entry name" value="HAMP"/>
    <property type="match status" value="1"/>
</dbReference>
<dbReference type="PROSITE" id="PS50109">
    <property type="entry name" value="HIS_KIN"/>
    <property type="match status" value="1"/>
</dbReference>
<evidence type="ECO:0000256" key="8">
    <source>
        <dbReference type="ARBA" id="ARBA00022989"/>
    </source>
</evidence>
<dbReference type="InterPro" id="IPR050428">
    <property type="entry name" value="TCS_sensor_his_kinase"/>
</dbReference>
<evidence type="ECO:0000259" key="12">
    <source>
        <dbReference type="PROSITE" id="PS50109"/>
    </source>
</evidence>
<dbReference type="Proteomes" id="UP000523079">
    <property type="component" value="Unassembled WGS sequence"/>
</dbReference>
<evidence type="ECO:0000256" key="4">
    <source>
        <dbReference type="ARBA" id="ARBA00022553"/>
    </source>
</evidence>
<dbReference type="PANTHER" id="PTHR45436">
    <property type="entry name" value="SENSOR HISTIDINE KINASE YKOH"/>
    <property type="match status" value="1"/>
</dbReference>
<dbReference type="CDD" id="cd00082">
    <property type="entry name" value="HisKA"/>
    <property type="match status" value="1"/>
</dbReference>
<evidence type="ECO:0000256" key="11">
    <source>
        <dbReference type="SAM" id="Phobius"/>
    </source>
</evidence>
<dbReference type="InterPro" id="IPR005467">
    <property type="entry name" value="His_kinase_dom"/>
</dbReference>
<name>A0A7W3P740_9ACTN</name>
<dbReference type="InterPro" id="IPR003594">
    <property type="entry name" value="HATPase_dom"/>
</dbReference>
<comment type="caution">
    <text evidence="14">The sequence shown here is derived from an EMBL/GenBank/DDBJ whole genome shotgun (WGS) entry which is preliminary data.</text>
</comment>
<dbReference type="InterPro" id="IPR004358">
    <property type="entry name" value="Sig_transdc_His_kin-like_C"/>
</dbReference>